<evidence type="ECO:0000313" key="1">
    <source>
        <dbReference type="EMBL" id="MDT2809484.1"/>
    </source>
</evidence>
<dbReference type="RefSeq" id="WP_270598302.1">
    <property type="nucleotide sequence ID" value="NZ_JAQESC010000006.1"/>
</dbReference>
<evidence type="ECO:0000313" key="2">
    <source>
        <dbReference type="Proteomes" id="UP001256711"/>
    </source>
</evidence>
<comment type="caution">
    <text evidence="1">The sequence shown here is derived from an EMBL/GenBank/DDBJ whole genome shotgun (WGS) entry which is preliminary data.</text>
</comment>
<organism evidence="1 2">
    <name type="scientific">Enterococcus asini</name>
    <dbReference type="NCBI Taxonomy" id="57732"/>
    <lineage>
        <taxon>Bacteria</taxon>
        <taxon>Bacillati</taxon>
        <taxon>Bacillota</taxon>
        <taxon>Bacilli</taxon>
        <taxon>Lactobacillales</taxon>
        <taxon>Enterococcaceae</taxon>
        <taxon>Enterococcus</taxon>
    </lineage>
</organism>
<proteinExistence type="predicted"/>
<dbReference type="AlphaFoldDB" id="A0AAW8TYA2"/>
<accession>A0AAW8TYA2</accession>
<reference evidence="1" key="1">
    <citation type="submission" date="2023-03" db="EMBL/GenBank/DDBJ databases">
        <authorList>
            <person name="Shen W."/>
            <person name="Cai J."/>
        </authorList>
    </citation>
    <scope>NUCLEOTIDE SEQUENCE</scope>
    <source>
        <strain evidence="1">B226-2</strain>
    </source>
</reference>
<dbReference type="Proteomes" id="UP001256711">
    <property type="component" value="Unassembled WGS sequence"/>
</dbReference>
<sequence>MKAAEQIFVSIRFLSLEEKTIKRIIQDWLVFTRILYRPLWLGLNQEPLQPFSLSLCLTMIRENCGENEFALRMSDGVNESCIHFRYGRLREDHILTKEIFYEHRQMILDYTEVQMNLATCAYIRDYGEYLHHNLANLKSRLTIQSQAEIDVLPKVRRSDDQVEVDCSQFAGYDLYFGGHCLTSCWRMYFGDGYQESVPLEIIQDVQQVEQVRWLSHKVLMVELYRDPFRWADQRNQAFQRMFRDQLGIDQLAWSNGTGVLREPYIEYSHTQGRIQTVQYQNDYLQPTTKKQATHFVTRSFDVEKKQHQVKRVKGSLNTKAFFPIVDDTRMSMKNQVVLNPELSLDGGLAAYEFYIRNHLEIPKVVMDQRYREYLVVLDLYLPEEQIQNFPYQRLKEKMGEVRFSRLKKRRKGNYMDLTKGDNHLRVRFVAQETGQNKRSLWGEFNGRTSV</sequence>
<name>A0AAW8TYA2_9ENTE</name>
<protein>
    <submittedName>
        <fullName evidence="1">Uncharacterized protein</fullName>
    </submittedName>
</protein>
<gene>
    <name evidence="1" type="ORF">P7H43_03100</name>
</gene>
<dbReference type="EMBL" id="JARQBJ010000001">
    <property type="protein sequence ID" value="MDT2809484.1"/>
    <property type="molecule type" value="Genomic_DNA"/>
</dbReference>